<dbReference type="STRING" id="560819.SAMN05428998_102322"/>
<protein>
    <submittedName>
        <fullName evidence="5">Gluconolactonase</fullName>
    </submittedName>
</protein>
<evidence type="ECO:0000259" key="4">
    <source>
        <dbReference type="Pfam" id="PF08450"/>
    </source>
</evidence>
<dbReference type="GO" id="GO:0016787">
    <property type="term" value="F:hydrolase activity"/>
    <property type="evidence" value="ECO:0007669"/>
    <property type="project" value="UniProtKB-KW"/>
</dbReference>
<gene>
    <name evidence="5" type="ORF">SAMN05428998_102322</name>
</gene>
<dbReference type="PANTHER" id="PTHR47572:SF4">
    <property type="entry name" value="LACTONASE DRP35"/>
    <property type="match status" value="1"/>
</dbReference>
<dbReference type="Proteomes" id="UP000192917">
    <property type="component" value="Unassembled WGS sequence"/>
</dbReference>
<reference evidence="5 6" key="1">
    <citation type="submission" date="2017-04" db="EMBL/GenBank/DDBJ databases">
        <authorList>
            <person name="Afonso C.L."/>
            <person name="Miller P.J."/>
            <person name="Scott M.A."/>
            <person name="Spackman E."/>
            <person name="Goraichik I."/>
            <person name="Dimitrov K.M."/>
            <person name="Suarez D.L."/>
            <person name="Swayne D.E."/>
        </authorList>
    </citation>
    <scope>NUCLEOTIDE SEQUENCE [LARGE SCALE GENOMIC DNA]</scope>
    <source>
        <strain evidence="5 6">USBA 355</strain>
    </source>
</reference>
<evidence type="ECO:0000313" key="6">
    <source>
        <dbReference type="Proteomes" id="UP000192917"/>
    </source>
</evidence>
<evidence type="ECO:0000256" key="2">
    <source>
        <dbReference type="PIRSR" id="PIRSR605511-1"/>
    </source>
</evidence>
<evidence type="ECO:0000256" key="1">
    <source>
        <dbReference type="ARBA" id="ARBA00022801"/>
    </source>
</evidence>
<keyword evidence="6" id="KW-1185">Reference proteome</keyword>
<dbReference type="Pfam" id="PF08450">
    <property type="entry name" value="SGL"/>
    <property type="match status" value="1"/>
</dbReference>
<dbReference type="RefSeq" id="WP_085121390.1">
    <property type="nucleotide sequence ID" value="NZ_FWZX01000002.1"/>
</dbReference>
<dbReference type="GO" id="GO:0046872">
    <property type="term" value="F:metal ion binding"/>
    <property type="evidence" value="ECO:0007669"/>
    <property type="project" value="UniProtKB-KW"/>
</dbReference>
<dbReference type="InterPro" id="IPR005511">
    <property type="entry name" value="SMP-30"/>
</dbReference>
<keyword evidence="3" id="KW-0479">Metal-binding</keyword>
<feature type="binding site" evidence="3">
    <location>
        <position position="39"/>
    </location>
    <ligand>
        <name>a divalent metal cation</name>
        <dbReference type="ChEBI" id="CHEBI:60240"/>
    </ligand>
</feature>
<dbReference type="PANTHER" id="PTHR47572">
    <property type="entry name" value="LIPOPROTEIN-RELATED"/>
    <property type="match status" value="1"/>
</dbReference>
<keyword evidence="1" id="KW-0378">Hydrolase</keyword>
<dbReference type="EMBL" id="FWZX01000002">
    <property type="protein sequence ID" value="SMF00134.1"/>
    <property type="molecule type" value="Genomic_DNA"/>
</dbReference>
<accession>A0A1Y6B9I9</accession>
<feature type="binding site" evidence="3">
    <location>
        <position position="126"/>
    </location>
    <ligand>
        <name>substrate</name>
    </ligand>
</feature>
<sequence length="310" mass="34433">MWYETVEGTDIVVLDRRFKACFAGHVRVERLWTGARWCEGPAWFAAGRYLIWSDIPNNRMLRLADPGDQISVFRENSNNSNGNTVDNQGRLVTCEHRSRRVTRTEIDGSITVLADRWQGRRLNSPNDLVVKSDDSVWFTDPAYGIDGDYEGDKQEPEIEGCHVYRIDPKSGAVERVIDDMVRPNGLAFSPDETLLYVADTGATHVEDGPRHIRRFAVGADGRSLAGGEIFAACSEGLFDGFRLDTEGRIWTSTGEGVHCYDPDGTLIGKVLIPEMVANVTFGGVKLNRLFICGTTSLYSVYLMAKGCKPG</sequence>
<dbReference type="InterPro" id="IPR011042">
    <property type="entry name" value="6-blade_b-propeller_TolB-like"/>
</dbReference>
<dbReference type="InterPro" id="IPR013658">
    <property type="entry name" value="SGL"/>
</dbReference>
<evidence type="ECO:0000313" key="5">
    <source>
        <dbReference type="EMBL" id="SMF00134.1"/>
    </source>
</evidence>
<organism evidence="5 6">
    <name type="scientific">Tistlia consotensis USBA 355</name>
    <dbReference type="NCBI Taxonomy" id="560819"/>
    <lineage>
        <taxon>Bacteria</taxon>
        <taxon>Pseudomonadati</taxon>
        <taxon>Pseudomonadota</taxon>
        <taxon>Alphaproteobacteria</taxon>
        <taxon>Rhodospirillales</taxon>
        <taxon>Rhodovibrionaceae</taxon>
        <taxon>Tistlia</taxon>
    </lineage>
</organism>
<proteinExistence type="predicted"/>
<dbReference type="SUPFAM" id="SSF63829">
    <property type="entry name" value="Calcium-dependent phosphotriesterase"/>
    <property type="match status" value="1"/>
</dbReference>
<feature type="active site" description="Proton donor/acceptor" evidence="2">
    <location>
        <position position="239"/>
    </location>
</feature>
<feature type="domain" description="SMP-30/Gluconolactonase/LRE-like region" evidence="4">
    <location>
        <begin position="37"/>
        <end position="292"/>
    </location>
</feature>
<keyword evidence="3" id="KW-0862">Zinc</keyword>
<feature type="binding site" evidence="3">
    <location>
        <position position="184"/>
    </location>
    <ligand>
        <name>a divalent metal cation</name>
        <dbReference type="ChEBI" id="CHEBI:60240"/>
    </ligand>
</feature>
<dbReference type="AlphaFoldDB" id="A0A1Y6B9I9"/>
<name>A0A1Y6B9I9_9PROT</name>
<dbReference type="InterPro" id="IPR051262">
    <property type="entry name" value="SMP-30/CGR1_Lactonase"/>
</dbReference>
<comment type="cofactor">
    <cofactor evidence="3">
        <name>Zn(2+)</name>
        <dbReference type="ChEBI" id="CHEBI:29105"/>
    </cofactor>
    <text evidence="3">Binds 1 divalent metal cation per subunit.</text>
</comment>
<evidence type="ECO:0000256" key="3">
    <source>
        <dbReference type="PIRSR" id="PIRSR605511-2"/>
    </source>
</evidence>
<feature type="binding site" evidence="3">
    <location>
        <position position="239"/>
    </location>
    <ligand>
        <name>a divalent metal cation</name>
        <dbReference type="ChEBI" id="CHEBI:60240"/>
    </ligand>
</feature>
<dbReference type="Gene3D" id="2.120.10.30">
    <property type="entry name" value="TolB, C-terminal domain"/>
    <property type="match status" value="1"/>
</dbReference>
<dbReference type="PRINTS" id="PR01790">
    <property type="entry name" value="SMP30FAMILY"/>
</dbReference>